<proteinExistence type="predicted"/>
<organism evidence="3 4">
    <name type="scientific">Chrysophaeum taylorii</name>
    <dbReference type="NCBI Taxonomy" id="2483200"/>
    <lineage>
        <taxon>Eukaryota</taxon>
        <taxon>Sar</taxon>
        <taxon>Stramenopiles</taxon>
        <taxon>Ochrophyta</taxon>
        <taxon>Pelagophyceae</taxon>
        <taxon>Pelagomonadales</taxon>
        <taxon>Pelagomonadaceae</taxon>
        <taxon>Chrysophaeum</taxon>
    </lineage>
</organism>
<feature type="region of interest" description="Disordered" evidence="2">
    <location>
        <begin position="1"/>
        <end position="27"/>
    </location>
</feature>
<dbReference type="EMBL" id="JAQMWT010000526">
    <property type="protein sequence ID" value="KAJ8600193.1"/>
    <property type="molecule type" value="Genomic_DNA"/>
</dbReference>
<comment type="caution">
    <text evidence="3">The sequence shown here is derived from an EMBL/GenBank/DDBJ whole genome shotgun (WGS) entry which is preliminary data.</text>
</comment>
<evidence type="ECO:0000313" key="4">
    <source>
        <dbReference type="Proteomes" id="UP001230188"/>
    </source>
</evidence>
<gene>
    <name evidence="3" type="ORF">CTAYLR_001981</name>
</gene>
<evidence type="ECO:0000313" key="3">
    <source>
        <dbReference type="EMBL" id="KAJ8600193.1"/>
    </source>
</evidence>
<dbReference type="AlphaFoldDB" id="A0AAD7XI39"/>
<dbReference type="PANTHER" id="PTHR37473:SF1">
    <property type="entry name" value="EF-HAND DOMAIN-CONTAINING PROTEIN"/>
    <property type="match status" value="1"/>
</dbReference>
<dbReference type="PANTHER" id="PTHR37473">
    <property type="entry name" value="EF-HAND DOMAIN-CONTAINING PROTEIN"/>
    <property type="match status" value="1"/>
</dbReference>
<keyword evidence="4" id="KW-1185">Reference proteome</keyword>
<sequence>MMVSRREQSAFSSAMLNAKQKNRQAEADRQLLLNRIALLKKEEHRAWSKIQKTKSRAEEILSIRVEHEQESLAREEKQRREVVRQKQEVEANLAAEEQARKHRQKQARAILAAKRDEVHRVREEAAKAREDIRTQRLEDVIEKQHRRAVIKQHEDEVRRKRDVERKHAIEANKRNYEERVAQQLIETQDKERQVMKMERKEMQLIQKLKKTQIMQQQAFEDLEHALNGDLAQVVDPQTFSRSHDTR</sequence>
<evidence type="ECO:0000256" key="2">
    <source>
        <dbReference type="SAM" id="MobiDB-lite"/>
    </source>
</evidence>
<reference evidence="3" key="1">
    <citation type="submission" date="2023-01" db="EMBL/GenBank/DDBJ databases">
        <title>Metagenome sequencing of chrysophaentin producing Chrysophaeum taylorii.</title>
        <authorList>
            <person name="Davison J."/>
            <person name="Bewley C."/>
        </authorList>
    </citation>
    <scope>NUCLEOTIDE SEQUENCE</scope>
    <source>
        <strain evidence="3">NIES-1699</strain>
    </source>
</reference>
<accession>A0AAD7XI39</accession>
<name>A0AAD7XI39_9STRA</name>
<evidence type="ECO:0000256" key="1">
    <source>
        <dbReference type="SAM" id="Coils"/>
    </source>
</evidence>
<feature type="coiled-coil region" evidence="1">
    <location>
        <begin position="166"/>
        <end position="193"/>
    </location>
</feature>
<protein>
    <submittedName>
        <fullName evidence="3">Uncharacterized protein</fullName>
    </submittedName>
</protein>
<keyword evidence="1" id="KW-0175">Coiled coil</keyword>
<dbReference type="Proteomes" id="UP001230188">
    <property type="component" value="Unassembled WGS sequence"/>
</dbReference>